<evidence type="ECO:0000313" key="8">
    <source>
        <dbReference type="Proteomes" id="UP000313988"/>
    </source>
</evidence>
<dbReference type="OrthoDB" id="396512at2"/>
<gene>
    <name evidence="7" type="ORF">FHR04_12970</name>
</gene>
<accession>A0A5C4Y6A8</accession>
<reference evidence="7 8" key="1">
    <citation type="submission" date="2019-06" db="EMBL/GenBank/DDBJ databases">
        <title>Genome sequence of Deinococcus radiopugnans ATCC 19172.</title>
        <authorList>
            <person name="Maclea K.S."/>
            <person name="Maynard C.R."/>
        </authorList>
    </citation>
    <scope>NUCLEOTIDE SEQUENCE [LARGE SCALE GENOMIC DNA]</scope>
    <source>
        <strain evidence="7 8">ATCC 19172</strain>
    </source>
</reference>
<dbReference type="InterPro" id="IPR001173">
    <property type="entry name" value="Glyco_trans_2-like"/>
</dbReference>
<keyword evidence="5" id="KW-0472">Membrane</keyword>
<organism evidence="7 8">
    <name type="scientific">Deinococcus radiopugnans ATCC 19172</name>
    <dbReference type="NCBI Taxonomy" id="585398"/>
    <lineage>
        <taxon>Bacteria</taxon>
        <taxon>Thermotogati</taxon>
        <taxon>Deinococcota</taxon>
        <taxon>Deinococci</taxon>
        <taxon>Deinococcales</taxon>
        <taxon>Deinococcaceae</taxon>
        <taxon>Deinococcus</taxon>
    </lineage>
</organism>
<dbReference type="RefSeq" id="WP_139403811.1">
    <property type="nucleotide sequence ID" value="NZ_JACHEW010000012.1"/>
</dbReference>
<feature type="domain" description="Glycosyltransferase 2-like" evidence="6">
    <location>
        <begin position="7"/>
        <end position="100"/>
    </location>
</feature>
<evidence type="ECO:0000256" key="4">
    <source>
        <dbReference type="ARBA" id="ARBA00022679"/>
    </source>
</evidence>
<dbReference type="SUPFAM" id="SSF53448">
    <property type="entry name" value="Nucleotide-diphospho-sugar transferases"/>
    <property type="match status" value="1"/>
</dbReference>
<dbReference type="Pfam" id="PF00535">
    <property type="entry name" value="Glycos_transf_2"/>
    <property type="match status" value="1"/>
</dbReference>
<keyword evidence="3" id="KW-0328">Glycosyltransferase</keyword>
<proteinExistence type="predicted"/>
<dbReference type="AlphaFoldDB" id="A0A5C4Y6A8"/>
<keyword evidence="2" id="KW-1003">Cell membrane</keyword>
<dbReference type="InterPro" id="IPR029044">
    <property type="entry name" value="Nucleotide-diphossugar_trans"/>
</dbReference>
<comment type="caution">
    <text evidence="7">The sequence shown here is derived from an EMBL/GenBank/DDBJ whole genome shotgun (WGS) entry which is preliminary data.</text>
</comment>
<evidence type="ECO:0000256" key="3">
    <source>
        <dbReference type="ARBA" id="ARBA00022676"/>
    </source>
</evidence>
<dbReference type="PANTHER" id="PTHR43646:SF2">
    <property type="entry name" value="GLYCOSYLTRANSFERASE 2-LIKE DOMAIN-CONTAINING PROTEIN"/>
    <property type="match status" value="1"/>
</dbReference>
<evidence type="ECO:0000313" key="7">
    <source>
        <dbReference type="EMBL" id="TNM70565.1"/>
    </source>
</evidence>
<dbReference type="GO" id="GO:0016757">
    <property type="term" value="F:glycosyltransferase activity"/>
    <property type="evidence" value="ECO:0007669"/>
    <property type="project" value="UniProtKB-KW"/>
</dbReference>
<dbReference type="Proteomes" id="UP000313988">
    <property type="component" value="Unassembled WGS sequence"/>
</dbReference>
<dbReference type="PANTHER" id="PTHR43646">
    <property type="entry name" value="GLYCOSYLTRANSFERASE"/>
    <property type="match status" value="1"/>
</dbReference>
<evidence type="ECO:0000259" key="6">
    <source>
        <dbReference type="Pfam" id="PF00535"/>
    </source>
</evidence>
<evidence type="ECO:0000256" key="2">
    <source>
        <dbReference type="ARBA" id="ARBA00022475"/>
    </source>
</evidence>
<keyword evidence="4 7" id="KW-0808">Transferase</keyword>
<dbReference type="Gene3D" id="3.90.550.10">
    <property type="entry name" value="Spore Coat Polysaccharide Biosynthesis Protein SpsA, Chain A"/>
    <property type="match status" value="1"/>
</dbReference>
<dbReference type="GO" id="GO:0005886">
    <property type="term" value="C:plasma membrane"/>
    <property type="evidence" value="ECO:0007669"/>
    <property type="project" value="UniProtKB-SubCell"/>
</dbReference>
<comment type="subcellular location">
    <subcellularLocation>
        <location evidence="1">Cell membrane</location>
    </subcellularLocation>
</comment>
<protein>
    <submittedName>
        <fullName evidence="7">Glycosyltransferase</fullName>
    </submittedName>
</protein>
<sequence length="231" mass="24914">MAVSDFSVIIPARNEAAYLPLTLRALEAQRKAPAEVIVVDNGSTDSTVAVAQAWGARVLHCTRPGVARARQWGLEAARSPWIATTDADSLPSPQWLQRLDAATPGRAALYGPMGFCGVAPHWRWLSQQAYSGFLHGCRVVGKPNLAGANMAFSRQAALLAGGYPEVEAYEDVMLGQALARLGPVAYVPGALVQTSARRLERGALPFAWQHLRNITGHTRGYFEAPHPDPPR</sequence>
<evidence type="ECO:0000256" key="1">
    <source>
        <dbReference type="ARBA" id="ARBA00004236"/>
    </source>
</evidence>
<name>A0A5C4Y6A8_9DEIO</name>
<evidence type="ECO:0000256" key="5">
    <source>
        <dbReference type="ARBA" id="ARBA00023136"/>
    </source>
</evidence>
<dbReference type="EMBL" id="VDMO01000013">
    <property type="protein sequence ID" value="TNM70565.1"/>
    <property type="molecule type" value="Genomic_DNA"/>
</dbReference>